<dbReference type="NCBIfam" id="TIGR03532">
    <property type="entry name" value="DapD_Ac"/>
    <property type="match status" value="1"/>
</dbReference>
<keyword evidence="2 7" id="KW-0808">Transferase</keyword>
<dbReference type="AlphaFoldDB" id="K9EE15"/>
<evidence type="ECO:0000256" key="2">
    <source>
        <dbReference type="ARBA" id="ARBA00022679"/>
    </source>
</evidence>
<accession>K9EE15</accession>
<dbReference type="Pfam" id="PF08503">
    <property type="entry name" value="DapH_N"/>
    <property type="match status" value="1"/>
</dbReference>
<keyword evidence="10" id="KW-1185">Reference proteome</keyword>
<sequence>MTDNIQEKNAQEIIEYISQAKKSTPVKVYVNGDFSKTTFPDSFKVFGTDQSLVIFTELKDWQAFIADHRDLVDQSEVELDRRNSAIPLKDLTQVNARIEPGSFIREEAEIHDGAVVMMGAVINIGAVVGPGTMIDMGACLGGRAITGKNAHIGAGAVLAGVIEPPSADPVVVEDDAFIGANAVVLEGVRIGQGAIVAAGSVVTKDVPAHKVVAGTPAKVIKSVQDVDDNKKEIAQALRQLDDQQ</sequence>
<comment type="similarity">
    <text evidence="7">Belongs to the transferase hexapeptide repeat family. DapH subfamily.</text>
</comment>
<dbReference type="Gene3D" id="3.30.70.250">
    <property type="entry name" value="Malonyl-CoA ACP transacylase, ACP-binding"/>
    <property type="match status" value="1"/>
</dbReference>
<gene>
    <name evidence="7" type="primary">dapH</name>
    <name evidence="9" type="ORF">HMPREF9698_00173</name>
</gene>
<evidence type="ECO:0000256" key="7">
    <source>
        <dbReference type="HAMAP-Rule" id="MF_01691"/>
    </source>
</evidence>
<evidence type="ECO:0000256" key="3">
    <source>
        <dbReference type="ARBA" id="ARBA00022737"/>
    </source>
</evidence>
<dbReference type="InterPro" id="IPR019873">
    <property type="entry name" value="DapH"/>
</dbReference>
<comment type="caution">
    <text evidence="9">The sequence shown here is derived from an EMBL/GenBank/DDBJ whole genome shotgun (WGS) entry which is preliminary data.</text>
</comment>
<dbReference type="InterPro" id="IPR013710">
    <property type="entry name" value="DapH_N"/>
</dbReference>
<dbReference type="PANTHER" id="PTHR43300">
    <property type="entry name" value="ACETYLTRANSFERASE"/>
    <property type="match status" value="1"/>
</dbReference>
<evidence type="ECO:0000256" key="1">
    <source>
        <dbReference type="ARBA" id="ARBA00022605"/>
    </source>
</evidence>
<dbReference type="InterPro" id="IPR011004">
    <property type="entry name" value="Trimer_LpxA-like_sf"/>
</dbReference>
<dbReference type="UniPathway" id="UPA00034">
    <property type="reaction ID" value="UER00022"/>
</dbReference>
<dbReference type="Gene3D" id="2.160.10.10">
    <property type="entry name" value="Hexapeptide repeat proteins"/>
    <property type="match status" value="1"/>
</dbReference>
<dbReference type="GO" id="GO:0047200">
    <property type="term" value="F:tetrahydrodipicolinate N-acetyltransferase activity"/>
    <property type="evidence" value="ECO:0007669"/>
    <property type="project" value="UniProtKB-UniRule"/>
</dbReference>
<dbReference type="OrthoDB" id="9788080at2"/>
<keyword evidence="3 7" id="KW-0677">Repeat</keyword>
<proteinExistence type="inferred from homology"/>
<dbReference type="RefSeq" id="WP_003776384.1">
    <property type="nucleotide sequence ID" value="NZ_JH992957.1"/>
</dbReference>
<keyword evidence="6 7" id="KW-0012">Acyltransferase</keyword>
<dbReference type="SUPFAM" id="SSF51161">
    <property type="entry name" value="Trimeric LpxA-like enzymes"/>
    <property type="match status" value="1"/>
</dbReference>
<reference evidence="9 10" key="1">
    <citation type="submission" date="2012-09" db="EMBL/GenBank/DDBJ databases">
        <title>The Genome Sequence of Alloiococcus otitis ATCC 51267.</title>
        <authorList>
            <consortium name="The Broad Institute Genome Sequencing Platform"/>
            <person name="Earl A."/>
            <person name="Ward D."/>
            <person name="Feldgarden M."/>
            <person name="Gevers D."/>
            <person name="Huys G."/>
            <person name="Walker B."/>
            <person name="Young S.K."/>
            <person name="Zeng Q."/>
            <person name="Gargeya S."/>
            <person name="Fitzgerald M."/>
            <person name="Haas B."/>
            <person name="Abouelleil A."/>
            <person name="Alvarado L."/>
            <person name="Arachchi H.M."/>
            <person name="Berlin A.M."/>
            <person name="Chapman S.B."/>
            <person name="Goldberg J."/>
            <person name="Griggs A."/>
            <person name="Gujja S."/>
            <person name="Hansen M."/>
            <person name="Howarth C."/>
            <person name="Imamovic A."/>
            <person name="Larimer J."/>
            <person name="McCowen C."/>
            <person name="Montmayeur A."/>
            <person name="Murphy C."/>
            <person name="Neiman D."/>
            <person name="Pearson M."/>
            <person name="Priest M."/>
            <person name="Roberts A."/>
            <person name="Saif S."/>
            <person name="Shea T."/>
            <person name="Sisk P."/>
            <person name="Sykes S."/>
            <person name="Wortman J."/>
            <person name="Nusbaum C."/>
            <person name="Birren B."/>
        </authorList>
    </citation>
    <scope>NUCLEOTIDE SEQUENCE [LARGE SCALE GENOMIC DNA]</scope>
    <source>
        <strain evidence="9 10">ATCC 51267</strain>
    </source>
</reference>
<keyword evidence="1 7" id="KW-0028">Amino-acid biosynthesis</keyword>
<dbReference type="GO" id="GO:0019877">
    <property type="term" value="P:diaminopimelate biosynthetic process"/>
    <property type="evidence" value="ECO:0007669"/>
    <property type="project" value="UniProtKB-UniRule"/>
</dbReference>
<evidence type="ECO:0000256" key="4">
    <source>
        <dbReference type="ARBA" id="ARBA00022915"/>
    </source>
</evidence>
<evidence type="ECO:0000313" key="10">
    <source>
        <dbReference type="Proteomes" id="UP000009875"/>
    </source>
</evidence>
<dbReference type="PROSITE" id="PS00101">
    <property type="entry name" value="HEXAPEP_TRANSFERASES"/>
    <property type="match status" value="1"/>
</dbReference>
<name>K9EE15_9LACT</name>
<keyword evidence="4 7" id="KW-0220">Diaminopimelate biosynthesis</keyword>
<dbReference type="HAMAP" id="MF_01691">
    <property type="entry name" value="DapH"/>
    <property type="match status" value="1"/>
</dbReference>
<feature type="domain" description="2,3,4,5-tetrahydropyridine-2,6-dicarboxylate N-acetyltransferase N-terminal" evidence="8">
    <location>
        <begin position="9"/>
        <end position="91"/>
    </location>
</feature>
<dbReference type="InterPro" id="IPR050179">
    <property type="entry name" value="Trans_hexapeptide_repeat"/>
</dbReference>
<dbReference type="eggNOG" id="COG2171">
    <property type="taxonomic scope" value="Bacteria"/>
</dbReference>
<dbReference type="GO" id="GO:0009089">
    <property type="term" value="P:lysine biosynthetic process via diaminopimelate"/>
    <property type="evidence" value="ECO:0007669"/>
    <property type="project" value="UniProtKB-UniRule"/>
</dbReference>
<dbReference type="CDD" id="cd03350">
    <property type="entry name" value="LbH_THP_succinylT"/>
    <property type="match status" value="1"/>
</dbReference>
<dbReference type="PANTHER" id="PTHR43300:SF10">
    <property type="entry name" value="2,3,4,5-TETRAHYDROPYRIDINE-2,6-DICARBOXYLATE N-ACETYLTRANSFERASE"/>
    <property type="match status" value="1"/>
</dbReference>
<dbReference type="InterPro" id="IPR001451">
    <property type="entry name" value="Hexapep"/>
</dbReference>
<comment type="catalytic activity">
    <reaction evidence="7">
        <text>(S)-2,3,4,5-tetrahydrodipicolinate + acetyl-CoA + H2O = L-2-acetamido-6-oxoheptanedioate + CoA</text>
        <dbReference type="Rhea" id="RHEA:13085"/>
        <dbReference type="ChEBI" id="CHEBI:15377"/>
        <dbReference type="ChEBI" id="CHEBI:16845"/>
        <dbReference type="ChEBI" id="CHEBI:57287"/>
        <dbReference type="ChEBI" id="CHEBI:57288"/>
        <dbReference type="ChEBI" id="CHEBI:58117"/>
        <dbReference type="EC" id="2.3.1.89"/>
    </reaction>
</comment>
<keyword evidence="5 7" id="KW-0457">Lysine biosynthesis</keyword>
<dbReference type="HOGENOM" id="CLU_103751_0_0_9"/>
<evidence type="ECO:0000313" key="9">
    <source>
        <dbReference type="EMBL" id="EKU94141.1"/>
    </source>
</evidence>
<dbReference type="InterPro" id="IPR018357">
    <property type="entry name" value="Hexapep_transf_CS"/>
</dbReference>
<evidence type="ECO:0000256" key="6">
    <source>
        <dbReference type="ARBA" id="ARBA00023315"/>
    </source>
</evidence>
<protein>
    <recommendedName>
        <fullName evidence="7">2,3,4,5-tetrahydropyridine-2,6-dicarboxylate N-acetyltransferase</fullName>
        <ecNumber evidence="7">2.3.1.89</ecNumber>
    </recommendedName>
    <alternativeName>
        <fullName evidence="7">Tetrahydrodipicolinate N-acetyltransferase</fullName>
        <shortName evidence="7">THP acetyltransferase</shortName>
        <shortName evidence="7">Tetrahydropicolinate acetylase</shortName>
    </alternativeName>
</protein>
<dbReference type="PATRIC" id="fig|883081.3.peg.175"/>
<evidence type="ECO:0000259" key="8">
    <source>
        <dbReference type="Pfam" id="PF08503"/>
    </source>
</evidence>
<dbReference type="STRING" id="883081.HMPREF9698_00173"/>
<comment type="function">
    <text evidence="7">Catalyzes the transfer of an acetyl group from acetyl-CoA to tetrahydrodipicolinate.</text>
</comment>
<dbReference type="EC" id="2.3.1.89" evidence="7"/>
<dbReference type="Pfam" id="PF14602">
    <property type="entry name" value="Hexapep_2"/>
    <property type="match status" value="1"/>
</dbReference>
<dbReference type="EMBL" id="AGXA01000004">
    <property type="protein sequence ID" value="EKU94141.1"/>
    <property type="molecule type" value="Genomic_DNA"/>
</dbReference>
<evidence type="ECO:0000256" key="5">
    <source>
        <dbReference type="ARBA" id="ARBA00023154"/>
    </source>
</evidence>
<dbReference type="Proteomes" id="UP000009875">
    <property type="component" value="Unassembled WGS sequence"/>
</dbReference>
<organism evidence="9 10">
    <name type="scientific">Alloiococcus otitis ATCC 51267</name>
    <dbReference type="NCBI Taxonomy" id="883081"/>
    <lineage>
        <taxon>Bacteria</taxon>
        <taxon>Bacillati</taxon>
        <taxon>Bacillota</taxon>
        <taxon>Bacilli</taxon>
        <taxon>Lactobacillales</taxon>
        <taxon>Carnobacteriaceae</taxon>
        <taxon>Alloiococcus</taxon>
    </lineage>
</organism>
<comment type="pathway">
    <text evidence="7">Amino-acid biosynthesis; L-lysine biosynthesis via DAP pathway; LL-2,6-diaminopimelate from (S)-tetrahydrodipicolinate (acetylase route): step 1/3.</text>
</comment>